<dbReference type="InterPro" id="IPR013822">
    <property type="entry name" value="Signal_recog_particl_SRP54_hlx"/>
</dbReference>
<dbReference type="EMBL" id="HBIN01003608">
    <property type="protein sequence ID" value="CAE0432164.1"/>
    <property type="molecule type" value="Transcribed_RNA"/>
</dbReference>
<sequence length="804" mass="88112">MVRFNNNTSADPNALAVGSSEDGDGAVENQVQTNERKQSALADFVERNPGADPPVKQPEKKMKSRIRRFLRWGSAKKPEGAATDTEDEVTDTEEEKETEAKTAENEEEGEESSSEQDGAKLEQDDYEDEKAGTENVPASSEPSEKKKKNTWSLWGWKKAPSIPSTENENAETETEQSPEQTLHQDFDETAMNDHTENYDSNEENKDDDDKDNDEENDIGIQGDEVGEADNVATTTPDEPSDGASQAELENTGDFQVRTDNGIDENEKDDAEKGDEGDESENDASSGGDDAKEESAELATQSDDINDITVDENENENDDAGKVERDEASGEDEDEDEDEEDGDNLDAGVNADGENSNSDEHVSDSNSNSLDAKIEAARARLERRAALRKSKSQGKGGGAPKPKSKNKTKSPKREKEKRIWGERELSKEEAAALDKSNYEEPIQDMDKALESAGKHYMPDTMGEKADLDKDDEDDYTDSDADFDDSSAQESSSSWGITSKFSGFLKNLTGQKPLTREDLDPALKTMKDHLVSKNVALDVATEIIESVAAQLEGEKLGSFTRGVNRAVREALEVALERILIPKRSTDILREVKAAKEKGESYSIVFIGVNGVGKSTSLSKVAYYLQNNGLKVMLCACDTFRSGAVEQLKVHSRNLDCPLYEQGYAKDPASVAMGGIKYANENKFDVILIDTAGRMQNNAPLMRALTKLVALNRPNLVLFVGEALVGNDGVDQLKLFNKALHDYSDSSNPRLIDGMILTKFDTIDDKVGAAVSMVHNTGQPIMFVGTGQKYTNLNKLNVKKVLRALVT</sequence>
<proteinExistence type="inferred from homology"/>
<organism evidence="11">
    <name type="scientific">Aplanochytrium stocchinoi</name>
    <dbReference type="NCBI Taxonomy" id="215587"/>
    <lineage>
        <taxon>Eukaryota</taxon>
        <taxon>Sar</taxon>
        <taxon>Stramenopiles</taxon>
        <taxon>Bigyra</taxon>
        <taxon>Labyrinthulomycetes</taxon>
        <taxon>Thraustochytrida</taxon>
        <taxon>Thraustochytriidae</taxon>
        <taxon>Aplanochytrium</taxon>
    </lineage>
</organism>
<dbReference type="PANTHER" id="PTHR43134">
    <property type="entry name" value="SIGNAL RECOGNITION PARTICLE RECEPTOR SUBUNIT ALPHA"/>
    <property type="match status" value="1"/>
</dbReference>
<dbReference type="GO" id="GO:0005525">
    <property type="term" value="F:GTP binding"/>
    <property type="evidence" value="ECO:0007669"/>
    <property type="project" value="UniProtKB-KW"/>
</dbReference>
<dbReference type="GO" id="GO:0003924">
    <property type="term" value="F:GTPase activity"/>
    <property type="evidence" value="ECO:0007669"/>
    <property type="project" value="TreeGrafter"/>
</dbReference>
<dbReference type="SUPFAM" id="SSF52540">
    <property type="entry name" value="P-loop containing nucleoside triphosphate hydrolases"/>
    <property type="match status" value="1"/>
</dbReference>
<evidence type="ECO:0000256" key="2">
    <source>
        <dbReference type="ARBA" id="ARBA00008531"/>
    </source>
</evidence>
<feature type="compositionally biased region" description="Basic and acidic residues" evidence="8">
    <location>
        <begin position="410"/>
        <end position="466"/>
    </location>
</feature>
<evidence type="ECO:0000313" key="11">
    <source>
        <dbReference type="EMBL" id="CAE0432164.1"/>
    </source>
</evidence>
<dbReference type="Pfam" id="PF02881">
    <property type="entry name" value="SRP54_N"/>
    <property type="match status" value="1"/>
</dbReference>
<dbReference type="SMART" id="SM00962">
    <property type="entry name" value="SRP54"/>
    <property type="match status" value="1"/>
</dbReference>
<dbReference type="Gene3D" id="1.20.120.140">
    <property type="entry name" value="Signal recognition particle SRP54, nucleotide-binding domain"/>
    <property type="match status" value="1"/>
</dbReference>
<dbReference type="FunFam" id="3.40.50.300:FF:000188">
    <property type="entry name" value="signal recognition particle receptor subunit alpha"/>
    <property type="match status" value="1"/>
</dbReference>
<keyword evidence="4" id="KW-0256">Endoplasmic reticulum</keyword>
<feature type="compositionally biased region" description="Acidic residues" evidence="8">
    <location>
        <begin position="199"/>
        <end position="217"/>
    </location>
</feature>
<dbReference type="EMBL" id="HBIN01003605">
    <property type="protein sequence ID" value="CAE0432161.1"/>
    <property type="molecule type" value="Transcribed_RNA"/>
</dbReference>
<feature type="compositionally biased region" description="Acidic residues" evidence="8">
    <location>
        <begin position="261"/>
        <end position="281"/>
    </location>
</feature>
<feature type="compositionally biased region" description="Basic and acidic residues" evidence="8">
    <location>
        <begin position="182"/>
        <end position="197"/>
    </location>
</feature>
<keyword evidence="5" id="KW-0342">GTP-binding</keyword>
<evidence type="ECO:0000259" key="9">
    <source>
        <dbReference type="PROSITE" id="PS00300"/>
    </source>
</evidence>
<dbReference type="PANTHER" id="PTHR43134:SF1">
    <property type="entry name" value="SIGNAL RECOGNITION PARTICLE RECEPTOR SUBUNIT ALPHA"/>
    <property type="match status" value="1"/>
</dbReference>
<dbReference type="InterPro" id="IPR000897">
    <property type="entry name" value="SRP54_GTPase_dom"/>
</dbReference>
<feature type="compositionally biased region" description="Basic and acidic residues" evidence="8">
    <location>
        <begin position="371"/>
        <end position="384"/>
    </location>
</feature>
<dbReference type="InterPro" id="IPR036225">
    <property type="entry name" value="SRP/SRP_N"/>
</dbReference>
<feature type="compositionally biased region" description="Acidic residues" evidence="8">
    <location>
        <begin position="105"/>
        <end position="114"/>
    </location>
</feature>
<evidence type="ECO:0000256" key="4">
    <source>
        <dbReference type="ARBA" id="ARBA00022824"/>
    </source>
</evidence>
<dbReference type="Gene3D" id="3.40.50.300">
    <property type="entry name" value="P-loop containing nucleotide triphosphate hydrolases"/>
    <property type="match status" value="1"/>
</dbReference>
<dbReference type="AlphaFoldDB" id="A0A6S8A5T8"/>
<feature type="compositionally biased region" description="Acidic residues" evidence="8">
    <location>
        <begin position="328"/>
        <end position="343"/>
    </location>
</feature>
<dbReference type="SMART" id="SM00963">
    <property type="entry name" value="SRP54_N"/>
    <property type="match status" value="1"/>
</dbReference>
<reference evidence="11" key="1">
    <citation type="submission" date="2021-01" db="EMBL/GenBank/DDBJ databases">
        <authorList>
            <person name="Corre E."/>
            <person name="Pelletier E."/>
            <person name="Niang G."/>
            <person name="Scheremetjew M."/>
            <person name="Finn R."/>
            <person name="Kale V."/>
            <person name="Holt S."/>
            <person name="Cochrane G."/>
            <person name="Meng A."/>
            <person name="Brown T."/>
            <person name="Cohen L."/>
        </authorList>
    </citation>
    <scope>NUCLEOTIDE SEQUENCE</scope>
    <source>
        <strain evidence="11">GSBS06</strain>
    </source>
</reference>
<protein>
    <recommendedName>
        <fullName evidence="9">SRP54-type proteins GTP-binding domain-containing protein</fullName>
    </recommendedName>
</protein>
<dbReference type="InterPro" id="IPR003593">
    <property type="entry name" value="AAA+_ATPase"/>
</dbReference>
<evidence type="ECO:0000256" key="7">
    <source>
        <dbReference type="ARBA" id="ARBA00023170"/>
    </source>
</evidence>
<comment type="subcellular location">
    <subcellularLocation>
        <location evidence="1">Endoplasmic reticulum membrane</location>
        <topology evidence="1">Peripheral membrane protein</topology>
        <orientation evidence="1">Cytoplasmic side</orientation>
    </subcellularLocation>
</comment>
<dbReference type="PROSITE" id="PS00300">
    <property type="entry name" value="SRP54"/>
    <property type="match status" value="1"/>
</dbReference>
<dbReference type="InterPro" id="IPR027417">
    <property type="entry name" value="P-loop_NTPase"/>
</dbReference>
<dbReference type="GO" id="GO:0005047">
    <property type="term" value="F:signal recognition particle binding"/>
    <property type="evidence" value="ECO:0007669"/>
    <property type="project" value="TreeGrafter"/>
</dbReference>
<dbReference type="SMART" id="SM00382">
    <property type="entry name" value="AAA"/>
    <property type="match status" value="1"/>
</dbReference>
<gene>
    <name evidence="10" type="ORF">ASTO00021_LOCUS2490</name>
    <name evidence="11" type="ORF">ASTO00021_LOCUS2493</name>
</gene>
<feature type="compositionally biased region" description="Acidic residues" evidence="8">
    <location>
        <begin position="303"/>
        <end position="317"/>
    </location>
</feature>
<evidence type="ECO:0000256" key="5">
    <source>
        <dbReference type="ARBA" id="ARBA00023134"/>
    </source>
</evidence>
<dbReference type="GO" id="GO:0005789">
    <property type="term" value="C:endoplasmic reticulum membrane"/>
    <property type="evidence" value="ECO:0007669"/>
    <property type="project" value="UniProtKB-SubCell"/>
</dbReference>
<comment type="similarity">
    <text evidence="2">Belongs to the GTP-binding SRP family.</text>
</comment>
<dbReference type="GO" id="GO:0006614">
    <property type="term" value="P:SRP-dependent cotranslational protein targeting to membrane"/>
    <property type="evidence" value="ECO:0007669"/>
    <property type="project" value="InterPro"/>
</dbReference>
<evidence type="ECO:0000313" key="10">
    <source>
        <dbReference type="EMBL" id="CAE0432161.1"/>
    </source>
</evidence>
<evidence type="ECO:0000256" key="1">
    <source>
        <dbReference type="ARBA" id="ARBA00004397"/>
    </source>
</evidence>
<feature type="region of interest" description="Disordered" evidence="8">
    <location>
        <begin position="1"/>
        <end position="493"/>
    </location>
</feature>
<evidence type="ECO:0000256" key="8">
    <source>
        <dbReference type="SAM" id="MobiDB-lite"/>
    </source>
</evidence>
<name>A0A6S8A5T8_9STRA</name>
<keyword evidence="3" id="KW-0547">Nucleotide-binding</keyword>
<dbReference type="SUPFAM" id="SSF47364">
    <property type="entry name" value="Domain of the SRP/SRP receptor G-proteins"/>
    <property type="match status" value="1"/>
</dbReference>
<feature type="compositionally biased region" description="Acidic residues" evidence="8">
    <location>
        <begin position="84"/>
        <end position="97"/>
    </location>
</feature>
<dbReference type="InterPro" id="IPR042101">
    <property type="entry name" value="SRP54_N_sf"/>
</dbReference>
<evidence type="ECO:0000256" key="6">
    <source>
        <dbReference type="ARBA" id="ARBA00023136"/>
    </source>
</evidence>
<dbReference type="CDD" id="cd17876">
    <property type="entry name" value="SRalpha_C"/>
    <property type="match status" value="1"/>
</dbReference>
<accession>A0A6S8A5T8</accession>
<keyword evidence="6" id="KW-0472">Membrane</keyword>
<feature type="compositionally biased region" description="Polar residues" evidence="8">
    <location>
        <begin position="1"/>
        <end position="11"/>
    </location>
</feature>
<feature type="compositionally biased region" description="Acidic residues" evidence="8">
    <location>
        <begin position="467"/>
        <end position="485"/>
    </location>
</feature>
<dbReference type="Pfam" id="PF00448">
    <property type="entry name" value="SRP54"/>
    <property type="match status" value="1"/>
</dbReference>
<feature type="domain" description="SRP54-type proteins GTP-binding" evidence="9">
    <location>
        <begin position="777"/>
        <end position="790"/>
    </location>
</feature>
<keyword evidence="7" id="KW-0675">Receptor</keyword>
<evidence type="ECO:0000256" key="3">
    <source>
        <dbReference type="ARBA" id="ARBA00022741"/>
    </source>
</evidence>
<feature type="compositionally biased region" description="Basic and acidic residues" evidence="8">
    <location>
        <begin position="318"/>
        <end position="327"/>
    </location>
</feature>